<dbReference type="GO" id="GO:0003677">
    <property type="term" value="F:DNA binding"/>
    <property type="evidence" value="ECO:0007669"/>
    <property type="project" value="UniProtKB-KW"/>
</dbReference>
<dbReference type="CDD" id="cd00093">
    <property type="entry name" value="HTH_XRE"/>
    <property type="match status" value="1"/>
</dbReference>
<dbReference type="RefSeq" id="WP_046097688.1">
    <property type="nucleotide sequence ID" value="NZ_LAEN01000005.1"/>
</dbReference>
<gene>
    <name evidence="1" type="ORF">NCTC10926_01441</name>
</gene>
<dbReference type="InterPro" id="IPR001387">
    <property type="entry name" value="Cro/C1-type_HTH"/>
</dbReference>
<protein>
    <submittedName>
        <fullName evidence="1">DNA-binding transcriptional repressor PuuR</fullName>
    </submittedName>
</protein>
<reference evidence="1 2" key="1">
    <citation type="submission" date="2018-06" db="EMBL/GenBank/DDBJ databases">
        <authorList>
            <consortium name="Pathogen Informatics"/>
            <person name="Doyle S."/>
        </authorList>
    </citation>
    <scope>NUCLEOTIDE SEQUENCE [LARGE SCALE GENOMIC DNA]</scope>
    <source>
        <strain evidence="1 2">NCTC10926</strain>
    </source>
</reference>
<dbReference type="Proteomes" id="UP000254620">
    <property type="component" value="Unassembled WGS sequence"/>
</dbReference>
<proteinExistence type="predicted"/>
<evidence type="ECO:0000313" key="1">
    <source>
        <dbReference type="EMBL" id="SUU98033.1"/>
    </source>
</evidence>
<evidence type="ECO:0000313" key="2">
    <source>
        <dbReference type="Proteomes" id="UP000254620"/>
    </source>
</evidence>
<dbReference type="EMBL" id="UFSW01000001">
    <property type="protein sequence ID" value="SUU98033.1"/>
    <property type="molecule type" value="Genomic_DNA"/>
</dbReference>
<sequence>MADLQYIQDSNGKPLFVVVPFDKFQEMELLSRFAIESKEEQEQYEEIPVEAGKNDSEAIPNEVVNIMLDDDVSLLAAWRIYRRLSQRDVAERTGLTQSAISQAERKDSKPQKKTLERLANIYDCKAIQLTL</sequence>
<dbReference type="PROSITE" id="PS50943">
    <property type="entry name" value="HTH_CROC1"/>
    <property type="match status" value="1"/>
</dbReference>
<dbReference type="OrthoDB" id="5678898at2"/>
<name>A0A0F5F1C0_AVIPA</name>
<organism evidence="1 2">
    <name type="scientific">Avibacterium paragallinarum</name>
    <name type="common">Haemophilus gallinarum</name>
    <dbReference type="NCBI Taxonomy" id="728"/>
    <lineage>
        <taxon>Bacteria</taxon>
        <taxon>Pseudomonadati</taxon>
        <taxon>Pseudomonadota</taxon>
        <taxon>Gammaproteobacteria</taxon>
        <taxon>Pasteurellales</taxon>
        <taxon>Pasteurellaceae</taxon>
        <taxon>Avibacterium</taxon>
    </lineage>
</organism>
<dbReference type="Pfam" id="PF01381">
    <property type="entry name" value="HTH_3"/>
    <property type="match status" value="1"/>
</dbReference>
<dbReference type="SMART" id="SM00530">
    <property type="entry name" value="HTH_XRE"/>
    <property type="match status" value="1"/>
</dbReference>
<dbReference type="SUPFAM" id="SSF47413">
    <property type="entry name" value="lambda repressor-like DNA-binding domains"/>
    <property type="match status" value="1"/>
</dbReference>
<dbReference type="Gene3D" id="1.10.260.40">
    <property type="entry name" value="lambda repressor-like DNA-binding domains"/>
    <property type="match status" value="1"/>
</dbReference>
<dbReference type="InterPro" id="IPR010982">
    <property type="entry name" value="Lambda_DNA-bd_dom_sf"/>
</dbReference>
<keyword evidence="1" id="KW-0238">DNA-binding</keyword>
<dbReference type="AlphaFoldDB" id="A0A0F5F1C0"/>
<accession>A0A0F5F1C0</accession>
<dbReference type="eggNOG" id="COG1396">
    <property type="taxonomic scope" value="Bacteria"/>
</dbReference>